<comment type="caution">
    <text evidence="15">The sequence shown here is derived from an EMBL/GenBank/DDBJ whole genome shotgun (WGS) entry which is preliminary data.</text>
</comment>
<feature type="transmembrane region" description="Helical" evidence="13">
    <location>
        <begin position="38"/>
        <end position="57"/>
    </location>
</feature>
<gene>
    <name evidence="15" type="primary">graS_3</name>
    <name evidence="15" type="ORF">PAECIP111892_01890</name>
</gene>
<sequence>MKLFLREQTPLIVVYIAQLLIITLIYRLDGGSAVEVSLYAGLLSTCLLLGYLAYRYLSNRSFYERLQSPPGSLDEAGGPAQSSPLADSLRTLLTQQFRLYQNDLHSYRHKLEEHIHFINQWVHGMKTPLSVIHLIIQDKDGPPFTAIGDELDRLKKGLDTVLYTARLDTFEHDFYVEQLKLTDIVRSVTSEQKRLFIRKRVFPAISVDSGITITSDEKWLTFVLTQLITNALRYTVEEGKFVYFHGYAGEQGRVILEVRDEGVGIPPGDLPRVFDPYFTGVNGRSFQESTGMGLYLVKQICGKLGHEVEISSEVGKGTTVRITFSGNAVNGSAGSGERR</sequence>
<dbReference type="PROSITE" id="PS50109">
    <property type="entry name" value="HIS_KIN"/>
    <property type="match status" value="1"/>
</dbReference>
<dbReference type="PRINTS" id="PR00344">
    <property type="entry name" value="BCTRLSENSOR"/>
</dbReference>
<reference evidence="15" key="1">
    <citation type="submission" date="2022-01" db="EMBL/GenBank/DDBJ databases">
        <authorList>
            <person name="Criscuolo A."/>
        </authorList>
    </citation>
    <scope>NUCLEOTIDE SEQUENCE</scope>
    <source>
        <strain evidence="15">CIP111892</strain>
    </source>
</reference>
<feature type="domain" description="Histidine kinase" evidence="14">
    <location>
        <begin position="120"/>
        <end position="328"/>
    </location>
</feature>
<dbReference type="EC" id="2.7.13.3" evidence="3"/>
<keyword evidence="11" id="KW-0902">Two-component regulatory system</keyword>
<dbReference type="RefSeq" id="WP_236332143.1">
    <property type="nucleotide sequence ID" value="NZ_CAKMMG010000001.1"/>
</dbReference>
<dbReference type="SMART" id="SM00387">
    <property type="entry name" value="HATPase_c"/>
    <property type="match status" value="1"/>
</dbReference>
<comment type="catalytic activity">
    <reaction evidence="1">
        <text>ATP + protein L-histidine = ADP + protein N-phospho-L-histidine.</text>
        <dbReference type="EC" id="2.7.13.3"/>
    </reaction>
</comment>
<evidence type="ECO:0000256" key="6">
    <source>
        <dbReference type="ARBA" id="ARBA00022692"/>
    </source>
</evidence>
<evidence type="ECO:0000256" key="8">
    <source>
        <dbReference type="ARBA" id="ARBA00022777"/>
    </source>
</evidence>
<evidence type="ECO:0000256" key="5">
    <source>
        <dbReference type="ARBA" id="ARBA00022679"/>
    </source>
</evidence>
<dbReference type="Gene3D" id="3.30.565.10">
    <property type="entry name" value="Histidine kinase-like ATPase, C-terminal domain"/>
    <property type="match status" value="1"/>
</dbReference>
<keyword evidence="10 13" id="KW-1133">Transmembrane helix</keyword>
<dbReference type="GO" id="GO:0004673">
    <property type="term" value="F:protein histidine kinase activity"/>
    <property type="evidence" value="ECO:0007669"/>
    <property type="project" value="UniProtKB-EC"/>
</dbReference>
<dbReference type="InterPro" id="IPR004358">
    <property type="entry name" value="Sig_transdc_His_kin-like_C"/>
</dbReference>
<dbReference type="PANTHER" id="PTHR45453:SF2">
    <property type="entry name" value="HISTIDINE KINASE"/>
    <property type="match status" value="1"/>
</dbReference>
<dbReference type="InterPro" id="IPR005467">
    <property type="entry name" value="His_kinase_dom"/>
</dbReference>
<keyword evidence="16" id="KW-1185">Reference proteome</keyword>
<accession>A0ABN8FYK6</accession>
<dbReference type="InterPro" id="IPR036890">
    <property type="entry name" value="HATPase_C_sf"/>
</dbReference>
<evidence type="ECO:0000256" key="1">
    <source>
        <dbReference type="ARBA" id="ARBA00000085"/>
    </source>
</evidence>
<evidence type="ECO:0000256" key="2">
    <source>
        <dbReference type="ARBA" id="ARBA00004651"/>
    </source>
</evidence>
<keyword evidence="12 13" id="KW-0472">Membrane</keyword>
<evidence type="ECO:0000256" key="13">
    <source>
        <dbReference type="SAM" id="Phobius"/>
    </source>
</evidence>
<dbReference type="InterPro" id="IPR050351">
    <property type="entry name" value="BphY/WalK/GraS-like"/>
</dbReference>
<dbReference type="InterPro" id="IPR003594">
    <property type="entry name" value="HATPase_dom"/>
</dbReference>
<keyword evidence="4" id="KW-1003">Cell membrane</keyword>
<evidence type="ECO:0000256" key="3">
    <source>
        <dbReference type="ARBA" id="ARBA00012438"/>
    </source>
</evidence>
<dbReference type="PANTHER" id="PTHR45453">
    <property type="entry name" value="PHOSPHATE REGULON SENSOR PROTEIN PHOR"/>
    <property type="match status" value="1"/>
</dbReference>
<evidence type="ECO:0000256" key="7">
    <source>
        <dbReference type="ARBA" id="ARBA00022741"/>
    </source>
</evidence>
<keyword evidence="5 15" id="KW-0808">Transferase</keyword>
<feature type="transmembrane region" description="Helical" evidence="13">
    <location>
        <begin position="9"/>
        <end position="26"/>
    </location>
</feature>
<organism evidence="15 16">
    <name type="scientific">Paenibacillus auburnensis</name>
    <dbReference type="NCBI Taxonomy" id="2905649"/>
    <lineage>
        <taxon>Bacteria</taxon>
        <taxon>Bacillati</taxon>
        <taxon>Bacillota</taxon>
        <taxon>Bacilli</taxon>
        <taxon>Bacillales</taxon>
        <taxon>Paenibacillaceae</taxon>
        <taxon>Paenibacillus</taxon>
    </lineage>
</organism>
<dbReference type="EMBL" id="CAKMMG010000001">
    <property type="protein sequence ID" value="CAH1194850.1"/>
    <property type="molecule type" value="Genomic_DNA"/>
</dbReference>
<keyword evidence="8 15" id="KW-0418">Kinase</keyword>
<evidence type="ECO:0000256" key="10">
    <source>
        <dbReference type="ARBA" id="ARBA00022989"/>
    </source>
</evidence>
<keyword evidence="7" id="KW-0547">Nucleotide-binding</keyword>
<evidence type="ECO:0000256" key="12">
    <source>
        <dbReference type="ARBA" id="ARBA00023136"/>
    </source>
</evidence>
<comment type="subcellular location">
    <subcellularLocation>
        <location evidence="2">Cell membrane</location>
        <topology evidence="2">Multi-pass membrane protein</topology>
    </subcellularLocation>
</comment>
<protein>
    <recommendedName>
        <fullName evidence="3">histidine kinase</fullName>
        <ecNumber evidence="3">2.7.13.3</ecNumber>
    </recommendedName>
</protein>
<evidence type="ECO:0000256" key="4">
    <source>
        <dbReference type="ARBA" id="ARBA00022475"/>
    </source>
</evidence>
<dbReference type="SUPFAM" id="SSF55874">
    <property type="entry name" value="ATPase domain of HSP90 chaperone/DNA topoisomerase II/histidine kinase"/>
    <property type="match status" value="1"/>
</dbReference>
<evidence type="ECO:0000259" key="14">
    <source>
        <dbReference type="PROSITE" id="PS50109"/>
    </source>
</evidence>
<dbReference type="Pfam" id="PF02518">
    <property type="entry name" value="HATPase_c"/>
    <property type="match status" value="1"/>
</dbReference>
<keyword evidence="6 13" id="KW-0812">Transmembrane</keyword>
<name>A0ABN8FYK6_9BACL</name>
<evidence type="ECO:0000313" key="15">
    <source>
        <dbReference type="EMBL" id="CAH1194850.1"/>
    </source>
</evidence>
<dbReference type="Proteomes" id="UP000838324">
    <property type="component" value="Unassembled WGS sequence"/>
</dbReference>
<evidence type="ECO:0000256" key="9">
    <source>
        <dbReference type="ARBA" id="ARBA00022840"/>
    </source>
</evidence>
<evidence type="ECO:0000313" key="16">
    <source>
        <dbReference type="Proteomes" id="UP000838324"/>
    </source>
</evidence>
<evidence type="ECO:0000256" key="11">
    <source>
        <dbReference type="ARBA" id="ARBA00023012"/>
    </source>
</evidence>
<proteinExistence type="predicted"/>
<keyword evidence="9" id="KW-0067">ATP-binding</keyword>